<feature type="compositionally biased region" description="Low complexity" evidence="1">
    <location>
        <begin position="240"/>
        <end position="260"/>
    </location>
</feature>
<evidence type="ECO:0000256" key="1">
    <source>
        <dbReference type="SAM" id="MobiDB-lite"/>
    </source>
</evidence>
<gene>
    <name evidence="2" type="ORF">NEOLEDRAFT_76341</name>
</gene>
<organism evidence="2 3">
    <name type="scientific">Neolentinus lepideus HHB14362 ss-1</name>
    <dbReference type="NCBI Taxonomy" id="1314782"/>
    <lineage>
        <taxon>Eukaryota</taxon>
        <taxon>Fungi</taxon>
        <taxon>Dikarya</taxon>
        <taxon>Basidiomycota</taxon>
        <taxon>Agaricomycotina</taxon>
        <taxon>Agaricomycetes</taxon>
        <taxon>Gloeophyllales</taxon>
        <taxon>Gloeophyllaceae</taxon>
        <taxon>Neolentinus</taxon>
    </lineage>
</organism>
<reference evidence="2 3" key="1">
    <citation type="journal article" date="2016" name="Mol. Biol. Evol.">
        <title>Comparative Genomics of Early-Diverging Mushroom-Forming Fungi Provides Insights into the Origins of Lignocellulose Decay Capabilities.</title>
        <authorList>
            <person name="Nagy L.G."/>
            <person name="Riley R."/>
            <person name="Tritt A."/>
            <person name="Adam C."/>
            <person name="Daum C."/>
            <person name="Floudas D."/>
            <person name="Sun H."/>
            <person name="Yadav J.S."/>
            <person name="Pangilinan J."/>
            <person name="Larsson K.H."/>
            <person name="Matsuura K."/>
            <person name="Barry K."/>
            <person name="Labutti K."/>
            <person name="Kuo R."/>
            <person name="Ohm R.A."/>
            <person name="Bhattacharya S.S."/>
            <person name="Shirouzu T."/>
            <person name="Yoshinaga Y."/>
            <person name="Martin F.M."/>
            <person name="Grigoriev I.V."/>
            <person name="Hibbett D.S."/>
        </authorList>
    </citation>
    <scope>NUCLEOTIDE SEQUENCE [LARGE SCALE GENOMIC DNA]</scope>
    <source>
        <strain evidence="2 3">HHB14362 ss-1</strain>
    </source>
</reference>
<sequence length="449" mass="49138">MAEANTKKRKREADPCRITYHAPEGRIFERLFKEESLEETKGTVRGKLGLPEHTPIHLTQLREGKVIELEDDDDFESFQILAKCVPSVEVRVTVGDRPRQFSLQNNHTKALLSPDKPEGELSSPGIPRKKRKKKRKDTLRSVLQLPTPSIASEQGQENPFVASPVISHPPVSGAVPSSAQNHADESLDDQPKKKKRKLDPKPTVDEQPTAGPSTPTPATAPEDKAKRKKRSTSKAEKASESVVTTPVPVIPSVKPKSTVVAPGAADEEASRPHKRKRKEKASEEPAPPAVSGVVTPQPADSPSVSKSKKKTKSKRVEENALAVERGVGSAPVPDPSPEESVPATSEDKKKRKRKKQVEEDASQTHVEPIPVFAPTSETLVQTSLTLEETKTKKKSSKKGQEPKSSQISADTFADVTKRIALEVCKDYGMTPLRLLSMMVLTSMKAPLLR</sequence>
<feature type="compositionally biased region" description="Low complexity" evidence="1">
    <location>
        <begin position="208"/>
        <end position="220"/>
    </location>
</feature>
<feature type="compositionally biased region" description="Basic and acidic residues" evidence="1">
    <location>
        <begin position="182"/>
        <end position="191"/>
    </location>
</feature>
<protein>
    <submittedName>
        <fullName evidence="2">Uncharacterized protein</fullName>
    </submittedName>
</protein>
<accession>A0A165N1Z3</accession>
<evidence type="ECO:0000313" key="3">
    <source>
        <dbReference type="Proteomes" id="UP000076761"/>
    </source>
</evidence>
<feature type="compositionally biased region" description="Polar residues" evidence="1">
    <location>
        <begin position="144"/>
        <end position="157"/>
    </location>
</feature>
<dbReference type="InParanoid" id="A0A165N1Z3"/>
<feature type="region of interest" description="Disordered" evidence="1">
    <location>
        <begin position="110"/>
        <end position="411"/>
    </location>
</feature>
<dbReference type="Proteomes" id="UP000076761">
    <property type="component" value="Unassembled WGS sequence"/>
</dbReference>
<keyword evidence="3" id="KW-1185">Reference proteome</keyword>
<dbReference type="STRING" id="1314782.A0A165N1Z3"/>
<feature type="compositionally biased region" description="Basic residues" evidence="1">
    <location>
        <begin position="127"/>
        <end position="137"/>
    </location>
</feature>
<evidence type="ECO:0000313" key="2">
    <source>
        <dbReference type="EMBL" id="KZT19070.1"/>
    </source>
</evidence>
<dbReference type="OrthoDB" id="3357439at2759"/>
<dbReference type="EMBL" id="KV425651">
    <property type="protein sequence ID" value="KZT19070.1"/>
    <property type="molecule type" value="Genomic_DNA"/>
</dbReference>
<dbReference type="AlphaFoldDB" id="A0A165N1Z3"/>
<name>A0A165N1Z3_9AGAM</name>
<proteinExistence type="predicted"/>